<accession>A0A2G3AAK0</accession>
<proteinExistence type="predicted"/>
<dbReference type="Proteomes" id="UP000222542">
    <property type="component" value="Unassembled WGS sequence"/>
</dbReference>
<dbReference type="PANTHER" id="PTHR46438:SF8">
    <property type="entry name" value="PHEOPHYTINASE, CHLOROPLASTIC-LIKE ISOFORM X1"/>
    <property type="match status" value="1"/>
</dbReference>
<sequence>MNVEEIQATVVSDDYAIAELLKIENSSKIDSEYNEDQAFDECPQWVESEVLVKLHSIQNENTTKIEILNPHLDSQLYVLAIEDTIPELTGLNDLSGYYNVMKHLESAPSSVLVEVLLDMEIGSTLFNIKVERDILVAFWVPHATIGSLPHVLVLFIYNWVDTGQIFWALYDREKLGVYSFSRVLLFSFVDGFLFLNVVNAEAKLPTPVVVKSENWDECASTLIKITSAKISKPADKSSECVCLIERCNEWTDSIIVEAWVKTTKIFCIEATLEQSDNQKQEQNVDVEASSRILTPLQICKMAEALMKKKMKEMKVGSAQGCFFRVKTVNTLSKVHGQICSVEVNWTSKLLFLLVNIGLKDPGTQSDLVEKWVEYEDVYSNKMMHDVMILSKELFVIFVNEEENFYFMALNKSCGMYENRGYTTWFDMKLSVPKTRRVLMMHNFLPLVFDPGSTILKYHTVVEKVVYHLVCKLCKVRCLLDCNICRIMCSSCLNFYGRLANGQVTWFQGTLSELAVNWSTNSRVKIGIFGVKGVSLLNSAGRFGDGNSTTDRTEETTLYKFIVKPVEEIFQCLVVRSAFWLTMQPDQIEAVLKSGVYVNHSNVDDYLINSFVRSAADPNAYYRLLRQLMSNPTKYTLDSVLSQLFCPLLLLWGDLDPWVHDHAKPNRIKDFYPNTSLVNLQVGHYPQDEVPEQVNKALLDWLSALEISSPSREKASEI</sequence>
<gene>
    <name evidence="1" type="ORF">T459_06358</name>
</gene>
<name>A0A2G3AAK0_CAPAN</name>
<organism evidence="1 2">
    <name type="scientific">Capsicum annuum</name>
    <name type="common">Capsicum pepper</name>
    <dbReference type="NCBI Taxonomy" id="4072"/>
    <lineage>
        <taxon>Eukaryota</taxon>
        <taxon>Viridiplantae</taxon>
        <taxon>Streptophyta</taxon>
        <taxon>Embryophyta</taxon>
        <taxon>Tracheophyta</taxon>
        <taxon>Spermatophyta</taxon>
        <taxon>Magnoliopsida</taxon>
        <taxon>eudicotyledons</taxon>
        <taxon>Gunneridae</taxon>
        <taxon>Pentapetalae</taxon>
        <taxon>asterids</taxon>
        <taxon>lamiids</taxon>
        <taxon>Solanales</taxon>
        <taxon>Solanaceae</taxon>
        <taxon>Solanoideae</taxon>
        <taxon>Capsiceae</taxon>
        <taxon>Capsicum</taxon>
    </lineage>
</organism>
<evidence type="ECO:0000313" key="1">
    <source>
        <dbReference type="EMBL" id="PHT91245.1"/>
    </source>
</evidence>
<evidence type="ECO:0008006" key="3">
    <source>
        <dbReference type="Google" id="ProtNLM"/>
    </source>
</evidence>
<reference evidence="1 2" key="1">
    <citation type="journal article" date="2014" name="Nat. Genet.">
        <title>Genome sequence of the hot pepper provides insights into the evolution of pungency in Capsicum species.</title>
        <authorList>
            <person name="Kim S."/>
            <person name="Park M."/>
            <person name="Yeom S.I."/>
            <person name="Kim Y.M."/>
            <person name="Lee J.M."/>
            <person name="Lee H.A."/>
            <person name="Seo E."/>
            <person name="Choi J."/>
            <person name="Cheong K."/>
            <person name="Kim K.T."/>
            <person name="Jung K."/>
            <person name="Lee G.W."/>
            <person name="Oh S.K."/>
            <person name="Bae C."/>
            <person name="Kim S.B."/>
            <person name="Lee H.Y."/>
            <person name="Kim S.Y."/>
            <person name="Kim M.S."/>
            <person name="Kang B.C."/>
            <person name="Jo Y.D."/>
            <person name="Yang H.B."/>
            <person name="Jeong H.J."/>
            <person name="Kang W.H."/>
            <person name="Kwon J.K."/>
            <person name="Shin C."/>
            <person name="Lim J.Y."/>
            <person name="Park J.H."/>
            <person name="Huh J.H."/>
            <person name="Kim J.S."/>
            <person name="Kim B.D."/>
            <person name="Cohen O."/>
            <person name="Paran I."/>
            <person name="Suh M.C."/>
            <person name="Lee S.B."/>
            <person name="Kim Y.K."/>
            <person name="Shin Y."/>
            <person name="Noh S.J."/>
            <person name="Park J."/>
            <person name="Seo Y.S."/>
            <person name="Kwon S.Y."/>
            <person name="Kim H.A."/>
            <person name="Park J.M."/>
            <person name="Kim H.J."/>
            <person name="Choi S.B."/>
            <person name="Bosland P.W."/>
            <person name="Reeves G."/>
            <person name="Jo S.H."/>
            <person name="Lee B.W."/>
            <person name="Cho H.T."/>
            <person name="Choi H.S."/>
            <person name="Lee M.S."/>
            <person name="Yu Y."/>
            <person name="Do Choi Y."/>
            <person name="Park B.S."/>
            <person name="van Deynze A."/>
            <person name="Ashrafi H."/>
            <person name="Hill T."/>
            <person name="Kim W.T."/>
            <person name="Pai H.S."/>
            <person name="Ahn H.K."/>
            <person name="Yeam I."/>
            <person name="Giovannoni J.J."/>
            <person name="Rose J.K."/>
            <person name="Sorensen I."/>
            <person name="Lee S.J."/>
            <person name="Kim R.W."/>
            <person name="Choi I.Y."/>
            <person name="Choi B.S."/>
            <person name="Lim J.S."/>
            <person name="Lee Y.H."/>
            <person name="Choi D."/>
        </authorList>
    </citation>
    <scope>NUCLEOTIDE SEQUENCE [LARGE SCALE GENOMIC DNA]</scope>
    <source>
        <strain evidence="2">cv. CM334</strain>
    </source>
</reference>
<dbReference type="STRING" id="4072.A0A2G3AAK0"/>
<dbReference type="Gene3D" id="3.40.50.1820">
    <property type="entry name" value="alpha/beta hydrolase"/>
    <property type="match status" value="1"/>
</dbReference>
<evidence type="ECO:0000313" key="2">
    <source>
        <dbReference type="Proteomes" id="UP000222542"/>
    </source>
</evidence>
<dbReference type="InterPro" id="IPR029058">
    <property type="entry name" value="AB_hydrolase_fold"/>
</dbReference>
<dbReference type="AlphaFoldDB" id="A0A2G3AAK0"/>
<dbReference type="EMBL" id="AYRZ02000002">
    <property type="protein sequence ID" value="PHT91245.1"/>
    <property type="molecule type" value="Genomic_DNA"/>
</dbReference>
<comment type="caution">
    <text evidence="1">The sequence shown here is derived from an EMBL/GenBank/DDBJ whole genome shotgun (WGS) entry which is preliminary data.</text>
</comment>
<dbReference type="SUPFAM" id="SSF53474">
    <property type="entry name" value="alpha/beta-Hydrolases"/>
    <property type="match status" value="1"/>
</dbReference>
<dbReference type="Gramene" id="PHT91245">
    <property type="protein sequence ID" value="PHT91245"/>
    <property type="gene ID" value="T459_06358"/>
</dbReference>
<keyword evidence="2" id="KW-1185">Reference proteome</keyword>
<dbReference type="PANTHER" id="PTHR46438">
    <property type="entry name" value="ALPHA/BETA-HYDROLASES SUPERFAMILY PROTEIN"/>
    <property type="match status" value="1"/>
</dbReference>
<reference evidence="1 2" key="2">
    <citation type="journal article" date="2017" name="Genome Biol.">
        <title>New reference genome sequences of hot pepper reveal the massive evolution of plant disease-resistance genes by retroduplication.</title>
        <authorList>
            <person name="Kim S."/>
            <person name="Park J."/>
            <person name="Yeom S.I."/>
            <person name="Kim Y.M."/>
            <person name="Seo E."/>
            <person name="Kim K.T."/>
            <person name="Kim M.S."/>
            <person name="Lee J.M."/>
            <person name="Cheong K."/>
            <person name="Shin H.S."/>
            <person name="Kim S.B."/>
            <person name="Han K."/>
            <person name="Lee J."/>
            <person name="Park M."/>
            <person name="Lee H.A."/>
            <person name="Lee H.Y."/>
            <person name="Lee Y."/>
            <person name="Oh S."/>
            <person name="Lee J.H."/>
            <person name="Choi E."/>
            <person name="Choi E."/>
            <person name="Lee S.E."/>
            <person name="Jeon J."/>
            <person name="Kim H."/>
            <person name="Choi G."/>
            <person name="Song H."/>
            <person name="Lee J."/>
            <person name="Lee S.C."/>
            <person name="Kwon J.K."/>
            <person name="Lee H.Y."/>
            <person name="Koo N."/>
            <person name="Hong Y."/>
            <person name="Kim R.W."/>
            <person name="Kang W.H."/>
            <person name="Huh J.H."/>
            <person name="Kang B.C."/>
            <person name="Yang T.J."/>
            <person name="Lee Y.H."/>
            <person name="Bennetzen J.L."/>
            <person name="Choi D."/>
        </authorList>
    </citation>
    <scope>NUCLEOTIDE SEQUENCE [LARGE SCALE GENOMIC DNA]</scope>
    <source>
        <strain evidence="2">cv. CM334</strain>
    </source>
</reference>
<protein>
    <recommendedName>
        <fullName evidence="3">AB hydrolase-1 domain-containing protein</fullName>
    </recommendedName>
</protein>